<reference evidence="2" key="1">
    <citation type="submission" date="2023-06" db="EMBL/GenBank/DDBJ databases">
        <authorList>
            <consortium name="Lawrence Berkeley National Laboratory"/>
            <person name="Ahrendt S."/>
            <person name="Sahu N."/>
            <person name="Indic B."/>
            <person name="Wong-Bajracharya J."/>
            <person name="Merenyi Z."/>
            <person name="Ke H.-M."/>
            <person name="Monk M."/>
            <person name="Kocsube S."/>
            <person name="Drula E."/>
            <person name="Lipzen A."/>
            <person name="Balint B."/>
            <person name="Henrissat B."/>
            <person name="Andreopoulos B."/>
            <person name="Martin F.M."/>
            <person name="Harder C.B."/>
            <person name="Rigling D."/>
            <person name="Ford K.L."/>
            <person name="Foster G.D."/>
            <person name="Pangilinan J."/>
            <person name="Papanicolaou A."/>
            <person name="Barry K."/>
            <person name="LaButti K."/>
            <person name="Viragh M."/>
            <person name="Koriabine M."/>
            <person name="Yan M."/>
            <person name="Riley R."/>
            <person name="Champramary S."/>
            <person name="Plett K.L."/>
            <person name="Tsai I.J."/>
            <person name="Slot J."/>
            <person name="Sipos G."/>
            <person name="Plett J."/>
            <person name="Nagy L.G."/>
            <person name="Grigoriev I.V."/>
        </authorList>
    </citation>
    <scope>NUCLEOTIDE SEQUENCE</scope>
    <source>
        <strain evidence="2">ICMP 16352</strain>
    </source>
</reference>
<feature type="transmembrane region" description="Helical" evidence="1">
    <location>
        <begin position="15"/>
        <end position="39"/>
    </location>
</feature>
<keyword evidence="1" id="KW-0812">Transmembrane</keyword>
<comment type="caution">
    <text evidence="2">The sequence shown here is derived from an EMBL/GenBank/DDBJ whole genome shotgun (WGS) entry which is preliminary data.</text>
</comment>
<evidence type="ECO:0000256" key="1">
    <source>
        <dbReference type="SAM" id="Phobius"/>
    </source>
</evidence>
<dbReference type="Proteomes" id="UP001175227">
    <property type="component" value="Unassembled WGS sequence"/>
</dbReference>
<name>A0AA39UK14_9AGAR</name>
<evidence type="ECO:0000313" key="2">
    <source>
        <dbReference type="EMBL" id="KAK0486044.1"/>
    </source>
</evidence>
<feature type="transmembrane region" description="Helical" evidence="1">
    <location>
        <begin position="51"/>
        <end position="75"/>
    </location>
</feature>
<organism evidence="2 3">
    <name type="scientific">Armillaria novae-zelandiae</name>
    <dbReference type="NCBI Taxonomy" id="153914"/>
    <lineage>
        <taxon>Eukaryota</taxon>
        <taxon>Fungi</taxon>
        <taxon>Dikarya</taxon>
        <taxon>Basidiomycota</taxon>
        <taxon>Agaricomycotina</taxon>
        <taxon>Agaricomycetes</taxon>
        <taxon>Agaricomycetidae</taxon>
        <taxon>Agaricales</taxon>
        <taxon>Marasmiineae</taxon>
        <taxon>Physalacriaceae</taxon>
        <taxon>Armillaria</taxon>
    </lineage>
</organism>
<keyword evidence="1" id="KW-0472">Membrane</keyword>
<evidence type="ECO:0000313" key="3">
    <source>
        <dbReference type="Proteomes" id="UP001175227"/>
    </source>
</evidence>
<sequence length="125" mass="14312">MTSPYDPVLLSETLGALHIGATLAAILFGVTNLQAVIYYKKYRNDRWFYKSAVALLWTLDALHVALGAELIYTCLINFGDLFALGSILWYSFALVFNFYMYYVYGNLAVTFTVSDRGYLAWYWNL</sequence>
<feature type="transmembrane region" description="Helical" evidence="1">
    <location>
        <begin position="81"/>
        <end position="104"/>
    </location>
</feature>
<proteinExistence type="predicted"/>
<accession>A0AA39UK14</accession>
<dbReference type="AlphaFoldDB" id="A0AA39UK14"/>
<gene>
    <name evidence="2" type="ORF">IW261DRAFT_1415895</name>
</gene>
<keyword evidence="1" id="KW-1133">Transmembrane helix</keyword>
<protein>
    <submittedName>
        <fullName evidence="2">Uncharacterized protein</fullName>
    </submittedName>
</protein>
<keyword evidence="3" id="KW-1185">Reference proteome</keyword>
<dbReference type="EMBL" id="JAUEPR010000004">
    <property type="protein sequence ID" value="KAK0486044.1"/>
    <property type="molecule type" value="Genomic_DNA"/>
</dbReference>